<proteinExistence type="predicted"/>
<organism evidence="1 2">
    <name type="scientific">Azospirillum brasilense</name>
    <dbReference type="NCBI Taxonomy" id="192"/>
    <lineage>
        <taxon>Bacteria</taxon>
        <taxon>Pseudomonadati</taxon>
        <taxon>Pseudomonadota</taxon>
        <taxon>Alphaproteobacteria</taxon>
        <taxon>Rhodospirillales</taxon>
        <taxon>Azospirillaceae</taxon>
        <taxon>Azospirillum</taxon>
    </lineage>
</organism>
<dbReference type="RefSeq" id="WP_094302915.1">
    <property type="nucleotide sequence ID" value="NZ_NOWT01000006.1"/>
</dbReference>
<dbReference type="AlphaFoldDB" id="A0A235HGC4"/>
<dbReference type="InterPro" id="IPR022789">
    <property type="entry name" value="ParD"/>
</dbReference>
<name>A0A235HGC4_AZOBR</name>
<evidence type="ECO:0000313" key="2">
    <source>
        <dbReference type="Proteomes" id="UP000215367"/>
    </source>
</evidence>
<gene>
    <name evidence="1" type="ORF">CHT98_09055</name>
</gene>
<dbReference type="Pfam" id="PF03693">
    <property type="entry name" value="ParD_antitoxin"/>
    <property type="match status" value="1"/>
</dbReference>
<evidence type="ECO:0000313" key="1">
    <source>
        <dbReference type="EMBL" id="OYD84597.1"/>
    </source>
</evidence>
<dbReference type="InterPro" id="IPR038296">
    <property type="entry name" value="ParD_sf"/>
</dbReference>
<comment type="caution">
    <text evidence="1">The sequence shown here is derived from an EMBL/GenBank/DDBJ whole genome shotgun (WGS) entry which is preliminary data.</text>
</comment>
<dbReference type="EMBL" id="NOWT01000006">
    <property type="protein sequence ID" value="OYD84597.1"/>
    <property type="molecule type" value="Genomic_DNA"/>
</dbReference>
<dbReference type="Proteomes" id="UP000215367">
    <property type="component" value="Unassembled WGS sequence"/>
</dbReference>
<dbReference type="Gene3D" id="6.10.10.120">
    <property type="entry name" value="Antitoxin ParD1-like"/>
    <property type="match status" value="1"/>
</dbReference>
<protein>
    <submittedName>
        <fullName evidence="1">Transcriptional regulator</fullName>
    </submittedName>
</protein>
<sequence>MTVKTSISLTDEQEAFARSLVEAGQYPSLSAVLQRGLDMLRRDTERSNVEIEALRILIDQRRAGAFVDLDDGEAETQAMLDRKRQARAAL</sequence>
<reference evidence="1 2" key="1">
    <citation type="submission" date="2017-07" db="EMBL/GenBank/DDBJ databases">
        <title>Whole genome sequence of Azospirillum brasilense 2A1, a potential biofertilizer strain.</title>
        <authorList>
            <person name="Fontana C.A."/>
            <person name="Toffoli L.M."/>
            <person name="Salazar S.M."/>
            <person name="Puglisi E."/>
            <person name="Pedraza R."/>
            <person name="Bassi D."/>
            <person name="Cocconcelli P.S."/>
        </authorList>
    </citation>
    <scope>NUCLEOTIDE SEQUENCE [LARGE SCALE GENOMIC DNA]</scope>
    <source>
        <strain evidence="1 2">2A1</strain>
    </source>
</reference>
<accession>A0A235HGC4</accession>